<evidence type="ECO:0000256" key="10">
    <source>
        <dbReference type="ARBA" id="ARBA00023054"/>
    </source>
</evidence>
<dbReference type="GO" id="GO:0000281">
    <property type="term" value="P:mitotic cytokinesis"/>
    <property type="evidence" value="ECO:0007669"/>
    <property type="project" value="UniProtKB-UniRule"/>
</dbReference>
<keyword evidence="4 13" id="KW-0479">Metal-binding</keyword>
<feature type="region of interest" description="Disordered" evidence="16">
    <location>
        <begin position="383"/>
        <end position="407"/>
    </location>
</feature>
<dbReference type="GO" id="GO:0004674">
    <property type="term" value="F:protein serine/threonine kinase activity"/>
    <property type="evidence" value="ECO:0007669"/>
    <property type="project" value="UniProtKB-KW"/>
</dbReference>
<dbReference type="Proteomes" id="UP000005226">
    <property type="component" value="Chromosome 19"/>
</dbReference>
<dbReference type="FunFam" id="1.10.510.10:FF:000751">
    <property type="entry name" value="Non-specific serine/threonine protein kinase"/>
    <property type="match status" value="1"/>
</dbReference>
<dbReference type="PROSITE" id="PS50011">
    <property type="entry name" value="PROTEIN_KINASE_DOM"/>
    <property type="match status" value="1"/>
</dbReference>
<dbReference type="SMART" id="SM00036">
    <property type="entry name" value="CNH"/>
    <property type="match status" value="1"/>
</dbReference>
<dbReference type="FunFam" id="3.30.60.20:FF:000018">
    <property type="entry name" value="Citron rho-interacting serine/threonine kinase"/>
    <property type="match status" value="1"/>
</dbReference>
<feature type="region of interest" description="Disordered" evidence="16">
    <location>
        <begin position="1931"/>
        <end position="2001"/>
    </location>
</feature>
<keyword evidence="1 13" id="KW-0723">Serine/threonine-protein kinase</keyword>
<dbReference type="GO" id="GO:0005524">
    <property type="term" value="F:ATP binding"/>
    <property type="evidence" value="ECO:0007669"/>
    <property type="project" value="UniProtKB-UniRule"/>
</dbReference>
<accession>H2UTA1</accession>
<dbReference type="STRING" id="31033.ENSTRUP00000072735"/>
<dbReference type="SMART" id="SM00109">
    <property type="entry name" value="C1"/>
    <property type="match status" value="1"/>
</dbReference>
<dbReference type="InterPro" id="IPR011009">
    <property type="entry name" value="Kinase-like_dom_sf"/>
</dbReference>
<evidence type="ECO:0000313" key="22">
    <source>
        <dbReference type="Ensembl" id="ENSTRUP00000040174.3"/>
    </source>
</evidence>
<dbReference type="Gene3D" id="2.30.29.30">
    <property type="entry name" value="Pleckstrin-homology domain (PH domain)/Phosphotyrosine-binding domain (PTB)"/>
    <property type="match status" value="1"/>
</dbReference>
<keyword evidence="8" id="KW-0862">Zinc</keyword>
<dbReference type="InterPro" id="IPR001849">
    <property type="entry name" value="PH_domain"/>
</dbReference>
<evidence type="ECO:0000256" key="3">
    <source>
        <dbReference type="ARBA" id="ARBA00022679"/>
    </source>
</evidence>
<keyword evidence="5 13" id="KW-0547">Nucleotide-binding</keyword>
<dbReference type="InterPro" id="IPR000719">
    <property type="entry name" value="Prot_kinase_dom"/>
</dbReference>
<dbReference type="SUPFAM" id="SSF50729">
    <property type="entry name" value="PH domain-like"/>
    <property type="match status" value="1"/>
</dbReference>
<comment type="catalytic activity">
    <reaction evidence="11 13">
        <text>L-threonyl-[protein] + ATP = O-phospho-L-threonyl-[protein] + ADP + H(+)</text>
        <dbReference type="Rhea" id="RHEA:46608"/>
        <dbReference type="Rhea" id="RHEA-COMP:11060"/>
        <dbReference type="Rhea" id="RHEA-COMP:11605"/>
        <dbReference type="ChEBI" id="CHEBI:15378"/>
        <dbReference type="ChEBI" id="CHEBI:30013"/>
        <dbReference type="ChEBI" id="CHEBI:30616"/>
        <dbReference type="ChEBI" id="CHEBI:61977"/>
        <dbReference type="ChEBI" id="CHEBI:456216"/>
        <dbReference type="EC" id="2.7.11.1"/>
    </reaction>
</comment>
<feature type="domain" description="Phorbol-ester/DAG-type" evidence="19">
    <location>
        <begin position="1354"/>
        <end position="1403"/>
    </location>
</feature>
<dbReference type="InterPro" id="IPR017405">
    <property type="entry name" value="Citron_Rho-interacting_kinase"/>
</dbReference>
<dbReference type="PROSITE" id="PS00108">
    <property type="entry name" value="PROTEIN_KINASE_ST"/>
    <property type="match status" value="1"/>
</dbReference>
<evidence type="ECO:0000256" key="14">
    <source>
        <dbReference type="PROSITE-ProRule" id="PRU10141"/>
    </source>
</evidence>
<dbReference type="PROSITE" id="PS51285">
    <property type="entry name" value="AGC_KINASE_CTER"/>
    <property type="match status" value="1"/>
</dbReference>
<evidence type="ECO:0000313" key="23">
    <source>
        <dbReference type="Proteomes" id="UP000005226"/>
    </source>
</evidence>
<comment type="function">
    <text evidence="13">Plays a role in cytokinesis. Displays serine/threonine protein kinase activity.</text>
</comment>
<dbReference type="SMART" id="SM00233">
    <property type="entry name" value="PH"/>
    <property type="match status" value="1"/>
</dbReference>
<evidence type="ECO:0000256" key="13">
    <source>
        <dbReference type="PIRNR" id="PIRNR038145"/>
    </source>
</evidence>
<dbReference type="PROSITE" id="PS00107">
    <property type="entry name" value="PROTEIN_KINASE_ATP"/>
    <property type="match status" value="1"/>
</dbReference>
<feature type="domain" description="Protein kinase" evidence="18">
    <location>
        <begin position="99"/>
        <end position="359"/>
    </location>
</feature>
<dbReference type="eggNOG" id="KOG0976">
    <property type="taxonomic scope" value="Eukaryota"/>
</dbReference>
<comment type="similarity">
    <text evidence="13">Belongs to the protein kinase superfamily. AGC Ser/Thr protein kinase family.</text>
</comment>
<dbReference type="Gene3D" id="3.30.60.20">
    <property type="match status" value="1"/>
</dbReference>
<dbReference type="InterPro" id="IPR011993">
    <property type="entry name" value="PH-like_dom_sf"/>
</dbReference>
<evidence type="ECO:0000259" key="18">
    <source>
        <dbReference type="PROSITE" id="PS50011"/>
    </source>
</evidence>
<feature type="coiled-coil region" evidence="15">
    <location>
        <begin position="653"/>
        <end position="684"/>
    </location>
</feature>
<feature type="coiled-coil region" evidence="15">
    <location>
        <begin position="1258"/>
        <end position="1292"/>
    </location>
</feature>
<dbReference type="GO" id="GO:0106310">
    <property type="term" value="F:protein serine kinase activity"/>
    <property type="evidence" value="ECO:0007669"/>
    <property type="project" value="RHEA"/>
</dbReference>
<dbReference type="PROSITE" id="PS50003">
    <property type="entry name" value="PH_DOMAIN"/>
    <property type="match status" value="1"/>
</dbReference>
<protein>
    <recommendedName>
        <fullName evidence="13">Citron Rho-interacting kinase</fullName>
        <ecNumber evidence="13">2.7.11.1</ecNumber>
    </recommendedName>
</protein>
<dbReference type="InterPro" id="IPR000961">
    <property type="entry name" value="AGC-kinase_C"/>
</dbReference>
<proteinExistence type="inferred from homology"/>
<keyword evidence="10 15" id="KW-0175">Coiled coil</keyword>
<dbReference type="InterPro" id="IPR002219">
    <property type="entry name" value="PKC_DAG/PE"/>
</dbReference>
<evidence type="ECO:0000256" key="7">
    <source>
        <dbReference type="ARBA" id="ARBA00022777"/>
    </source>
</evidence>
<evidence type="ECO:0000256" key="16">
    <source>
        <dbReference type="SAM" id="MobiDB-lite"/>
    </source>
</evidence>
<evidence type="ECO:0000256" key="9">
    <source>
        <dbReference type="ARBA" id="ARBA00022840"/>
    </source>
</evidence>
<evidence type="ECO:0000256" key="4">
    <source>
        <dbReference type="ARBA" id="ARBA00022723"/>
    </source>
</evidence>
<dbReference type="InterPro" id="IPR046349">
    <property type="entry name" value="C1-like_sf"/>
</dbReference>
<dbReference type="CDD" id="cd20814">
    <property type="entry name" value="CRIK"/>
    <property type="match status" value="1"/>
</dbReference>
<evidence type="ECO:0000256" key="5">
    <source>
        <dbReference type="ARBA" id="ARBA00022741"/>
    </source>
</evidence>
<dbReference type="PROSITE" id="PS50219">
    <property type="entry name" value="CNH"/>
    <property type="match status" value="1"/>
</dbReference>
<evidence type="ECO:0000256" key="8">
    <source>
        <dbReference type="ARBA" id="ARBA00022833"/>
    </source>
</evidence>
<dbReference type="eggNOG" id="KOG0612">
    <property type="taxonomic scope" value="Eukaryota"/>
</dbReference>
<dbReference type="SMART" id="SM00220">
    <property type="entry name" value="S_TKc"/>
    <property type="match status" value="1"/>
</dbReference>
<feature type="compositionally biased region" description="Basic and acidic residues" evidence="16">
    <location>
        <begin position="1331"/>
        <end position="1344"/>
    </location>
</feature>
<dbReference type="InterPro" id="IPR017441">
    <property type="entry name" value="Protein_kinase_ATP_BS"/>
</dbReference>
<evidence type="ECO:0000256" key="6">
    <source>
        <dbReference type="ARBA" id="ARBA00022771"/>
    </source>
</evidence>
<keyword evidence="2" id="KW-0597">Phosphoprotein</keyword>
<feature type="compositionally biased region" description="Polar residues" evidence="16">
    <location>
        <begin position="1318"/>
        <end position="1330"/>
    </location>
</feature>
<feature type="domain" description="AGC-kinase C-terminal" evidence="21">
    <location>
        <begin position="360"/>
        <end position="432"/>
    </location>
</feature>
<feature type="domain" description="CNH" evidence="20">
    <location>
        <begin position="1583"/>
        <end position="1873"/>
    </location>
</feature>
<gene>
    <name evidence="22" type="primary">cita</name>
</gene>
<dbReference type="CDD" id="cd05601">
    <property type="entry name" value="STKc_CRIK"/>
    <property type="match status" value="1"/>
</dbReference>
<dbReference type="InterPro" id="IPR001180">
    <property type="entry name" value="CNH_dom"/>
</dbReference>
<keyword evidence="23" id="KW-1185">Reference proteome</keyword>
<organism evidence="22 23">
    <name type="scientific">Takifugu rubripes</name>
    <name type="common">Japanese pufferfish</name>
    <name type="synonym">Fugu rubripes</name>
    <dbReference type="NCBI Taxonomy" id="31033"/>
    <lineage>
        <taxon>Eukaryota</taxon>
        <taxon>Metazoa</taxon>
        <taxon>Chordata</taxon>
        <taxon>Craniata</taxon>
        <taxon>Vertebrata</taxon>
        <taxon>Euteleostomi</taxon>
        <taxon>Actinopterygii</taxon>
        <taxon>Neopterygii</taxon>
        <taxon>Teleostei</taxon>
        <taxon>Neoteleostei</taxon>
        <taxon>Acanthomorphata</taxon>
        <taxon>Eupercaria</taxon>
        <taxon>Tetraodontiformes</taxon>
        <taxon>Tetradontoidea</taxon>
        <taxon>Tetraodontidae</taxon>
        <taxon>Takifugu</taxon>
    </lineage>
</organism>
<dbReference type="FunFam" id="2.30.29.30:FF:000081">
    <property type="entry name" value="Citron rho-interacting serine/threonine kinase"/>
    <property type="match status" value="1"/>
</dbReference>
<evidence type="ECO:0000259" key="17">
    <source>
        <dbReference type="PROSITE" id="PS50003"/>
    </source>
</evidence>
<evidence type="ECO:0000256" key="1">
    <source>
        <dbReference type="ARBA" id="ARBA00022527"/>
    </source>
</evidence>
<dbReference type="GeneTree" id="ENSGT01030000234517"/>
<keyword evidence="13" id="KW-0963">Cytoplasm</keyword>
<feature type="coiled-coil region" evidence="15">
    <location>
        <begin position="813"/>
        <end position="1156"/>
    </location>
</feature>
<reference evidence="22" key="2">
    <citation type="submission" date="2025-08" db="UniProtKB">
        <authorList>
            <consortium name="Ensembl"/>
        </authorList>
    </citation>
    <scope>IDENTIFICATION</scope>
</reference>
<dbReference type="SUPFAM" id="SSF56112">
    <property type="entry name" value="Protein kinase-like (PK-like)"/>
    <property type="match status" value="1"/>
</dbReference>
<dbReference type="Gene3D" id="1.10.510.10">
    <property type="entry name" value="Transferase(Phosphotransferase) domain 1"/>
    <property type="match status" value="1"/>
</dbReference>
<feature type="coiled-coil region" evidence="15">
    <location>
        <begin position="719"/>
        <end position="788"/>
    </location>
</feature>
<dbReference type="Pfam" id="PF00069">
    <property type="entry name" value="Pkinase"/>
    <property type="match status" value="1"/>
</dbReference>
<feature type="region of interest" description="Disordered" evidence="16">
    <location>
        <begin position="1315"/>
        <end position="1344"/>
    </location>
</feature>
<dbReference type="PANTHER" id="PTHR22988:SF71">
    <property type="entry name" value="CITRON RHO-INTERACTING KINASE"/>
    <property type="match status" value="1"/>
</dbReference>
<evidence type="ECO:0000259" key="21">
    <source>
        <dbReference type="PROSITE" id="PS51285"/>
    </source>
</evidence>
<evidence type="ECO:0000259" key="20">
    <source>
        <dbReference type="PROSITE" id="PS50219"/>
    </source>
</evidence>
<comment type="catalytic activity">
    <reaction evidence="12 13">
        <text>L-seryl-[protein] + ATP = O-phospho-L-seryl-[protein] + ADP + H(+)</text>
        <dbReference type="Rhea" id="RHEA:17989"/>
        <dbReference type="Rhea" id="RHEA-COMP:9863"/>
        <dbReference type="Rhea" id="RHEA-COMP:11604"/>
        <dbReference type="ChEBI" id="CHEBI:15378"/>
        <dbReference type="ChEBI" id="CHEBI:29999"/>
        <dbReference type="ChEBI" id="CHEBI:30616"/>
        <dbReference type="ChEBI" id="CHEBI:83421"/>
        <dbReference type="ChEBI" id="CHEBI:456216"/>
        <dbReference type="EC" id="2.7.11.1"/>
    </reaction>
</comment>
<name>H2UTA1_TAKRU</name>
<dbReference type="Pfam" id="PF00780">
    <property type="entry name" value="CNH"/>
    <property type="match status" value="1"/>
</dbReference>
<comment type="subcellular location">
    <subcellularLocation>
        <location evidence="13">Cytoplasm</location>
    </subcellularLocation>
</comment>
<keyword evidence="9 13" id="KW-0067">ATP-binding</keyword>
<dbReference type="SMART" id="SM00133">
    <property type="entry name" value="S_TK_X"/>
    <property type="match status" value="1"/>
</dbReference>
<dbReference type="PROSITE" id="PS00479">
    <property type="entry name" value="ZF_DAG_PE_1"/>
    <property type="match status" value="1"/>
</dbReference>
<evidence type="ECO:0000256" key="12">
    <source>
        <dbReference type="ARBA" id="ARBA00048679"/>
    </source>
</evidence>
<keyword evidence="3 13" id="KW-0808">Transferase</keyword>
<dbReference type="InterPro" id="IPR008271">
    <property type="entry name" value="Ser/Thr_kinase_AS"/>
</dbReference>
<evidence type="ECO:0000259" key="19">
    <source>
        <dbReference type="PROSITE" id="PS50081"/>
    </source>
</evidence>
<evidence type="ECO:0000256" key="15">
    <source>
        <dbReference type="SAM" id="Coils"/>
    </source>
</evidence>
<keyword evidence="6" id="KW-0863">Zinc-finger</keyword>
<evidence type="ECO:0000256" key="11">
    <source>
        <dbReference type="ARBA" id="ARBA00047899"/>
    </source>
</evidence>
<feature type="region of interest" description="Disordered" evidence="16">
    <location>
        <begin position="1227"/>
        <end position="1246"/>
    </location>
</feature>
<evidence type="ECO:0000256" key="2">
    <source>
        <dbReference type="ARBA" id="ARBA00022553"/>
    </source>
</evidence>
<feature type="binding site" evidence="14">
    <location>
        <position position="128"/>
    </location>
    <ligand>
        <name>ATP</name>
        <dbReference type="ChEBI" id="CHEBI:30616"/>
    </ligand>
</feature>
<dbReference type="GO" id="GO:0008270">
    <property type="term" value="F:zinc ion binding"/>
    <property type="evidence" value="ECO:0007669"/>
    <property type="project" value="UniProtKB-KW"/>
</dbReference>
<feature type="domain" description="PH" evidence="17">
    <location>
        <begin position="1435"/>
        <end position="1555"/>
    </location>
</feature>
<dbReference type="EC" id="2.7.11.1" evidence="13"/>
<dbReference type="PIRSF" id="PIRSF038145">
    <property type="entry name" value="Citron_Rho-interacting_kinase"/>
    <property type="match status" value="1"/>
</dbReference>
<dbReference type="PROSITE" id="PS50081">
    <property type="entry name" value="ZF_DAG_PE_2"/>
    <property type="match status" value="1"/>
</dbReference>
<dbReference type="Pfam" id="PF00169">
    <property type="entry name" value="PH"/>
    <property type="match status" value="1"/>
</dbReference>
<dbReference type="SUPFAM" id="SSF57889">
    <property type="entry name" value="Cysteine-rich domain"/>
    <property type="match status" value="1"/>
</dbReference>
<dbReference type="PANTHER" id="PTHR22988">
    <property type="entry name" value="MYOTONIC DYSTROPHY S/T KINASE-RELATED"/>
    <property type="match status" value="1"/>
</dbReference>
<dbReference type="Gene3D" id="3.30.200.20">
    <property type="entry name" value="Phosphorylase Kinase, domain 1"/>
    <property type="match status" value="1"/>
</dbReference>
<dbReference type="InterPro" id="IPR050839">
    <property type="entry name" value="Rho-assoc_Ser/Thr_Kinase"/>
</dbReference>
<feature type="coiled-coil region" evidence="15">
    <location>
        <begin position="452"/>
        <end position="610"/>
    </location>
</feature>
<sequence length="2001" mass="228776">MLKFKYVSQGNLKPSLSPLDPITIRSSRLNQVFQGRVSLCGQQGGCTVGREEFLEALLILYKECTSPALMKIQNVANFVNKFSEAIAELQVLQPCVDDFDVRAVVGRGHFAEVQVVREKATGDVCALKVMKKAFLRSQENVVFHEEERSILALNSSPWIPQLLYAFQDKEHVYLAMEYLPGGDLMSLLNRYEDQFDESMAQFYLSELVEAIHTVHQLGYVHRDVKPENVLIDRTGHIKLADFGSAARLTVAFHTIPVGTQDFLSPEVLTAMNGGPNCTYGIECDWWSLGVIAYEMVYSRSPFSEGTAAKTINNILNYQHFLKFPEEPRASKQFVDLLQRLLCGAKERLGFQGLRCHSFFSSVDWNNLRQVLPPFVPALHAEDDTSNFEEPEQAAPRPGSAAHQGAQPVGFQGQDLPFLGWFFSRPLTTLAKAESAPAGINSPAKTNSMEKKLHLKSRELQETQDKCHKMEQEISRFQRKMTDLESVLHQKDVELKASETQRSILEQDLATYITECSSLKRSLEEARVEVSREDDKAMQLLHDIREQSNKLQEIKEQEYHAQLEEMQVTIRQLEEDLSAARRRSDLYEAELRDSRQTSEELKRKAVEYQQRIQKVPFIPFTECHCLKYIEAKLTKTNSEQQVKILELQDKLSKAVKASTEATELLQNVRQAKDRLERDLERLRGKTDSSDTLKRRLRETEVTEQKEFNTNEYNISWLCFIKILEGQMKADLAEKESLEAKRAQQEEESRENSKLISEQKATINAMDSKMKNLEQRIAELSEANKLAANSSIYTQKNMKAQEEMISELRQQKFYLESQAGKLEAQNAKLEEHLEKMSQQEQTKRTRLLELESRLREMGLEHEEEKLEIKRQVSELTLSLQERESQISSLQAARLALESQLQQAKTELEETTAEAEEEITALRNQRDEIQRKFDALRDSCSVITDLEEQLTQLSQENAELNRQNFYLSKQLDEASDEREDQMQLSHEVDRLRREVADREMHLNNQKQNIETLKTTCSMLEEQVVELESLNDELLEKERQWEAWRGALEDEKSQAERRTRDLQRLLDNEKQNRLRADQRSSESRQAVELAVKEHKAEILALQQALKEQRLKAESLSDTLNDLEKKHAMLEMNARSLQQKLETERELKQRLMEEQGKLQQQMDLQKSHIFRLTQGLQDALDQTDMLKTERTDLEYQLENIQAVYSHEKVKMEGTISQQTKLIDFLQAKMDQPTKKKKVSERSLNTPQPQPAVPMQYCDMKLALEKERSRCVELEEALQKMRIELRSLREEAAHFKAQEHLPPSTPAQARHQILMSAIVKSPEHQPNPSSLLNPSTRSKETSTPEEFSRRVKERMHHNIPHRFTVGLNMRAAKCVVCLDTVHFGRQAATCLECHTLCHPKCSPCLPATCGLPTEYATHFSEALCREKANSPALQVKEASGHVRLEGWMKQPRNNKRGQQGWETKYVVLDGTKVSIYDSEPREDYINPEEEFELCLPDGEVTVHGAVGSSELINTAKSDIPYVLKLESHPHTSCWPGQSLYFMAPSFPDKQRWVAVLESVVGSHRGSREKVDSDAKLLGNSLLKLEGDDRLDINCTMPLTDQIVLVGSEEGLYALNVIKNSLTHIPGLTSVFQIQILKELDKLLMITGEDRALCLVEIKKVKQSLSQSHLPTPPDLNPFVFETVKGCHLFSSGKIDNGTCICAAMANKITILRHNESLNKFCIRKEIETSEPCSCIHFTGYSIVIGTNKFYEIETKQYVLEEFLDKNDVTLASAVFAASSHSFPISIIQVTTAPQNDEYLLCFHEFGVFVDAYGRRSRTDDIKWSRLPLSFAYREPYLFVTYFNSLDVIEILGHSSLGPHSYAHLDIPNPRYLGPAISSGAIYLASSYQNKLRVICCKGNLVQSQEGPLSLPRFLPNSPNKRGPPSYNEHISKRLAANPLVHGDPGTPHRYREARTEFRRDKSPSRPLEREKSPGRMLESRMVGSPGRAMADPRLERSPGRVWDQSSV</sequence>
<reference evidence="22" key="3">
    <citation type="submission" date="2025-09" db="UniProtKB">
        <authorList>
            <consortium name="Ensembl"/>
        </authorList>
    </citation>
    <scope>IDENTIFICATION</scope>
</reference>
<dbReference type="Ensembl" id="ENSTRUT00000040316.3">
    <property type="protein sequence ID" value="ENSTRUP00000040174.3"/>
    <property type="gene ID" value="ENSTRUG00000015721.3"/>
</dbReference>
<dbReference type="InterPro" id="IPR037708">
    <property type="entry name" value="CRIK_dom"/>
</dbReference>
<dbReference type="GO" id="GO:0005737">
    <property type="term" value="C:cytoplasm"/>
    <property type="evidence" value="ECO:0007669"/>
    <property type="project" value="UniProtKB-SubCell"/>
</dbReference>
<feature type="compositionally biased region" description="Basic and acidic residues" evidence="16">
    <location>
        <begin position="1943"/>
        <end position="1967"/>
    </location>
</feature>
<reference evidence="22 23" key="1">
    <citation type="journal article" date="2011" name="Genome Biol. Evol.">
        <title>Integration of the genetic map and genome assembly of fugu facilitates insights into distinct features of genome evolution in teleosts and mammals.</title>
        <authorList>
            <person name="Kai W."/>
            <person name="Kikuchi K."/>
            <person name="Tohari S."/>
            <person name="Chew A.K."/>
            <person name="Tay A."/>
            <person name="Fujiwara A."/>
            <person name="Hosoya S."/>
            <person name="Suetake H."/>
            <person name="Naruse K."/>
            <person name="Brenner S."/>
            <person name="Suzuki Y."/>
            <person name="Venkatesh B."/>
        </authorList>
    </citation>
    <scope>NUCLEOTIDE SEQUENCE [LARGE SCALE GENOMIC DNA]</scope>
</reference>
<keyword evidence="7 13" id="KW-0418">Kinase</keyword>